<gene>
    <name evidence="2" type="ORF">K788_00014845</name>
</gene>
<dbReference type="EMBL" id="CP012747">
    <property type="protein sequence ID" value="ALL66353.1"/>
    <property type="molecule type" value="Genomic_DNA"/>
</dbReference>
<dbReference type="Proteomes" id="UP000019146">
    <property type="component" value="Chromosome 2"/>
</dbReference>
<organism evidence="2 3">
    <name type="scientific">Paraburkholderia caribensis MBA4</name>
    <dbReference type="NCBI Taxonomy" id="1323664"/>
    <lineage>
        <taxon>Bacteria</taxon>
        <taxon>Pseudomonadati</taxon>
        <taxon>Pseudomonadota</taxon>
        <taxon>Betaproteobacteria</taxon>
        <taxon>Burkholderiales</taxon>
        <taxon>Burkholderiaceae</taxon>
        <taxon>Paraburkholderia</taxon>
    </lineage>
</organism>
<dbReference type="GeneID" id="69970330"/>
<dbReference type="AlphaFoldDB" id="A0A0P0RD07"/>
<dbReference type="RefSeq" id="WP_063791872.1">
    <property type="nucleotide sequence ID" value="NZ_CP012747.1"/>
</dbReference>
<dbReference type="InterPro" id="IPR027373">
    <property type="entry name" value="RHH_dom"/>
</dbReference>
<dbReference type="GO" id="GO:0016740">
    <property type="term" value="F:transferase activity"/>
    <property type="evidence" value="ECO:0007669"/>
    <property type="project" value="UniProtKB-KW"/>
</dbReference>
<evidence type="ECO:0000313" key="2">
    <source>
        <dbReference type="EMBL" id="ALL66353.1"/>
    </source>
</evidence>
<evidence type="ECO:0000259" key="1">
    <source>
        <dbReference type="Pfam" id="PF13467"/>
    </source>
</evidence>
<dbReference type="Pfam" id="PF13467">
    <property type="entry name" value="RHH_4"/>
    <property type="match status" value="1"/>
</dbReference>
<keyword evidence="2" id="KW-0808">Transferase</keyword>
<feature type="domain" description="Ribbon-helix-helix" evidence="1">
    <location>
        <begin position="16"/>
        <end position="83"/>
    </location>
</feature>
<sequence>MASTTYGNFNAKLLKPRQRSVRVNGFATCLRLEEIYWSIIEDLAREESLTVGKLISRWAMEMDLSHEPVWNFTGYVRVVCVLQLINRHGSAEMMDFARLPVSSIPRNDT</sequence>
<reference evidence="2 3" key="1">
    <citation type="journal article" date="2014" name="Genome Announc.">
        <title>Draft Genome Sequence of the Haloacid-Degrading Burkholderia caribensis Strain MBA4.</title>
        <authorList>
            <person name="Pan Y."/>
            <person name="Kong K.F."/>
            <person name="Tsang J.S."/>
        </authorList>
    </citation>
    <scope>NUCLEOTIDE SEQUENCE [LARGE SCALE GENOMIC DNA]</scope>
    <source>
        <strain evidence="2 3">MBA4</strain>
    </source>
</reference>
<dbReference type="KEGG" id="bcai:K788_00014845"/>
<name>A0A0P0RD07_9BURK</name>
<protein>
    <submittedName>
        <fullName evidence="2">Uncharacterized protein related to arylsulfate sulfotransferase involved in siderophore biosynthesis</fullName>
    </submittedName>
</protein>
<dbReference type="InterPro" id="IPR038268">
    <property type="entry name" value="RHH_sf"/>
</dbReference>
<dbReference type="Gene3D" id="1.10.3990.20">
    <property type="entry name" value="protein bp1543"/>
    <property type="match status" value="1"/>
</dbReference>
<proteinExistence type="predicted"/>
<accession>A0A0P0RD07</accession>
<evidence type="ECO:0000313" key="3">
    <source>
        <dbReference type="Proteomes" id="UP000019146"/>
    </source>
</evidence>